<evidence type="ECO:0000313" key="2">
    <source>
        <dbReference type="WBParaSite" id="nRc.2.0.1.t14257-RA"/>
    </source>
</evidence>
<dbReference type="WBParaSite" id="nRc.2.0.1.t14257-RA">
    <property type="protein sequence ID" value="nRc.2.0.1.t14257-RA"/>
    <property type="gene ID" value="nRc.2.0.1.g14257"/>
</dbReference>
<evidence type="ECO:0000313" key="1">
    <source>
        <dbReference type="Proteomes" id="UP000887565"/>
    </source>
</evidence>
<keyword evidence="1" id="KW-1185">Reference proteome</keyword>
<dbReference type="Proteomes" id="UP000887565">
    <property type="component" value="Unplaced"/>
</dbReference>
<organism evidence="1 2">
    <name type="scientific">Romanomermis culicivorax</name>
    <name type="common">Nematode worm</name>
    <dbReference type="NCBI Taxonomy" id="13658"/>
    <lineage>
        <taxon>Eukaryota</taxon>
        <taxon>Metazoa</taxon>
        <taxon>Ecdysozoa</taxon>
        <taxon>Nematoda</taxon>
        <taxon>Enoplea</taxon>
        <taxon>Dorylaimia</taxon>
        <taxon>Mermithida</taxon>
        <taxon>Mermithoidea</taxon>
        <taxon>Mermithidae</taxon>
        <taxon>Romanomermis</taxon>
    </lineage>
</organism>
<dbReference type="AlphaFoldDB" id="A0A915IJ98"/>
<name>A0A915IJ98_ROMCU</name>
<protein>
    <submittedName>
        <fullName evidence="2">Uncharacterized protein</fullName>
    </submittedName>
</protein>
<accession>A0A915IJ98</accession>
<reference evidence="2" key="1">
    <citation type="submission" date="2022-11" db="UniProtKB">
        <authorList>
            <consortium name="WormBaseParasite"/>
        </authorList>
    </citation>
    <scope>IDENTIFICATION</scope>
</reference>
<proteinExistence type="predicted"/>
<sequence>MAISEAGCDDLITDYLPTDEGSRRLLAQNKSNATFMPYFVVGVQYRLAISNKAAILCPPDLANPKDIESIIIKFFQELCSSSALI</sequence>